<organism evidence="1 2">
    <name type="scientific">Campylobacter jejuni</name>
    <dbReference type="NCBI Taxonomy" id="197"/>
    <lineage>
        <taxon>Bacteria</taxon>
        <taxon>Pseudomonadati</taxon>
        <taxon>Campylobacterota</taxon>
        <taxon>Epsilonproteobacteria</taxon>
        <taxon>Campylobacterales</taxon>
        <taxon>Campylobacteraceae</taxon>
        <taxon>Campylobacter</taxon>
    </lineage>
</organism>
<name>A0AAX1Z4U7_CAMJU</name>
<dbReference type="EMBL" id="PQZD01000003">
    <property type="protein sequence ID" value="RTI48577.1"/>
    <property type="molecule type" value="Genomic_DNA"/>
</dbReference>
<reference evidence="1" key="2">
    <citation type="journal article" date="2019" name="Appl. Environ. Microbiol.">
        <title>Population genetics and characterization of Campylobacter jejuni isolates in western jackdaws and game birds in Finland.</title>
        <authorList>
            <person name="Kovanen S."/>
            <person name="Rossi M."/>
            <person name="Pohja-Mykra M."/>
            <person name="Nieminen T."/>
            <person name="Raunio-Saarnisto M."/>
            <person name="Sauvala M."/>
            <person name="Fredriksson-Ahomaa M."/>
            <person name="Hanninen M.L."/>
            <person name="Kivisto R."/>
        </authorList>
    </citation>
    <scope>NUCLEOTIDE SEQUENCE</scope>
    <source>
        <strain evidence="1">SO-26</strain>
    </source>
</reference>
<evidence type="ECO:0000313" key="2">
    <source>
        <dbReference type="Proteomes" id="UP000287197"/>
    </source>
</evidence>
<dbReference type="AlphaFoldDB" id="A0AAX1Z4U7"/>
<protein>
    <submittedName>
        <fullName evidence="1">Uncharacterized protein</fullName>
    </submittedName>
</protein>
<dbReference type="RefSeq" id="WP_126262879.1">
    <property type="nucleotide sequence ID" value="NZ_PQZD01000003.1"/>
</dbReference>
<evidence type="ECO:0000313" key="1">
    <source>
        <dbReference type="EMBL" id="RTI48577.1"/>
    </source>
</evidence>
<gene>
    <name evidence="1" type="ORF">C3I27_03930</name>
</gene>
<proteinExistence type="predicted"/>
<reference evidence="1" key="1">
    <citation type="submission" date="2018-01" db="EMBL/GenBank/DDBJ databases">
        <authorList>
            <person name="Kovanen S."/>
            <person name="Nieminen T."/>
            <person name="Pohja-Mykra M."/>
            <person name="Raunio-Saarnisto M."/>
            <person name="Sauvala M."/>
            <person name="Fredriksson-Ahomaa M."/>
            <person name="Hanninen M.-L."/>
            <person name="Kivisto R."/>
        </authorList>
    </citation>
    <scope>NUCLEOTIDE SEQUENCE</scope>
    <source>
        <strain evidence="1">SO-26</strain>
    </source>
</reference>
<comment type="caution">
    <text evidence="1">The sequence shown here is derived from an EMBL/GenBank/DDBJ whole genome shotgun (WGS) entry which is preliminary data.</text>
</comment>
<dbReference type="Proteomes" id="UP000287197">
    <property type="component" value="Unassembled WGS sequence"/>
</dbReference>
<accession>A0AAX1Z4U7</accession>
<sequence length="326" mass="37014">MSIISSIRLFLLDPCTTGCSGCSLGHKVRDKAKVHSNYLRVIDYLNKTSVIQVSDGCNTPLGDELEIALESSDLLTSNPKFLLSPLFQDIVRVTTQSFRHVELANNGALTKDNWGYLKILSGIVSANKIKIEISTPGDTYYNGEEIVNIPENDMNGVFLTPYLRIVRVKLHRTDNQYDNLFQIKDTDLEECCEENEQYDRLRKYYHRHHNLSLRDANRLSFVHDSDTFTLLVSDLGVWLVPEVLSTAKFLFSTPIQLNDTSVSSSIAMLKAKYKDILSIQDELFRSHMVDGGCNYRDPKEIAKDRLSITQYTDKIAMSYLSPGVIR</sequence>